<dbReference type="Pfam" id="PF17964">
    <property type="entry name" value="Big_10"/>
    <property type="match status" value="1"/>
</dbReference>
<feature type="chain" id="PRO_5016305061" description="L,D-TPase catalytic domain-containing protein" evidence="15">
    <location>
        <begin position="33"/>
        <end position="403"/>
    </location>
</feature>
<keyword evidence="6 13" id="KW-0573">Peptidoglycan synthesis</keyword>
<dbReference type="Proteomes" id="UP000247892">
    <property type="component" value="Unassembled WGS sequence"/>
</dbReference>
<keyword evidence="3" id="KW-0808">Transferase</keyword>
<evidence type="ECO:0000256" key="14">
    <source>
        <dbReference type="SAM" id="MobiDB-lite"/>
    </source>
</evidence>
<evidence type="ECO:0000256" key="15">
    <source>
        <dbReference type="SAM" id="SignalP"/>
    </source>
</evidence>
<dbReference type="PANTHER" id="PTHR30582:SF2">
    <property type="entry name" value="L,D-TRANSPEPTIDASE YCIB-RELATED"/>
    <property type="match status" value="1"/>
</dbReference>
<keyword evidence="18" id="KW-1185">Reference proteome</keyword>
<sequence length="403" mass="42506">MKRRGVRGPFPGVRLVSIVALAGALLAGCTSAASDERSSGRDPAPSKTTAPPEPVSLSLSIAEGAQNVEPGQPITANATNGTITEASLVGAHGTVVKGALTPDGTAWQSAEPLGYGKTYTLTAKATGADGKPTTATSTFTTATPAQTVSVSMNVQDGQTVGVGMPLIFTFSGDIPDKAAAEKALRITTQPQTEGAFHWFSDDQATWRPKEYWQPGTTVSVDAGIYGRNLGDGTYGAEDEAADLTIGDKLVAIADGATHHMKVYVNDQEVRTMPISMGKSSSSTPNGTYTVMSEHNGYTMDSSTYGVAVDSSQGYRLWVEYAVRLSYSGIFYHSAPWSVGYQGNTNTSHGCINLSTENAAWLMETSKPGDVVTVQNAGEQILEPTDGWSVWQLSWEQWLAGSEE</sequence>
<dbReference type="GO" id="GO:0071555">
    <property type="term" value="P:cell wall organization"/>
    <property type="evidence" value="ECO:0007669"/>
    <property type="project" value="UniProtKB-UniRule"/>
</dbReference>
<evidence type="ECO:0000256" key="4">
    <source>
        <dbReference type="ARBA" id="ARBA00022729"/>
    </source>
</evidence>
<dbReference type="Gene3D" id="2.60.40.3710">
    <property type="match status" value="1"/>
</dbReference>
<keyword evidence="2" id="KW-1003">Cell membrane</keyword>
<dbReference type="GO" id="GO:0016746">
    <property type="term" value="F:acyltransferase activity"/>
    <property type="evidence" value="ECO:0007669"/>
    <property type="project" value="UniProtKB-KW"/>
</dbReference>
<evidence type="ECO:0000256" key="3">
    <source>
        <dbReference type="ARBA" id="ARBA00022679"/>
    </source>
</evidence>
<dbReference type="GO" id="GO:0071972">
    <property type="term" value="F:peptidoglycan L,D-transpeptidase activity"/>
    <property type="evidence" value="ECO:0007669"/>
    <property type="project" value="TreeGrafter"/>
</dbReference>
<keyword evidence="7" id="KW-0472">Membrane</keyword>
<evidence type="ECO:0000256" key="6">
    <source>
        <dbReference type="ARBA" id="ARBA00022984"/>
    </source>
</evidence>
<evidence type="ECO:0000259" key="16">
    <source>
        <dbReference type="PROSITE" id="PS52029"/>
    </source>
</evidence>
<reference evidence="17 18" key="1">
    <citation type="submission" date="2016-07" db="EMBL/GenBank/DDBJ databases">
        <title>Draft genome sequence of Prauserella sp. YIM 121212, isolated from alkaline soil.</title>
        <authorList>
            <person name="Ruckert C."/>
            <person name="Albersmeier A."/>
            <person name="Jiang C.-L."/>
            <person name="Jiang Y."/>
            <person name="Kalinowski J."/>
            <person name="Schneider O."/>
            <person name="Winkler A."/>
            <person name="Zotchev S.B."/>
        </authorList>
    </citation>
    <scope>NUCLEOTIDE SEQUENCE [LARGE SCALE GENOMIC DNA]</scope>
    <source>
        <strain evidence="17 18">YIM 121212</strain>
    </source>
</reference>
<evidence type="ECO:0000256" key="10">
    <source>
        <dbReference type="ARBA" id="ARBA00023315"/>
    </source>
</evidence>
<dbReference type="CDD" id="cd16913">
    <property type="entry name" value="YkuD_like"/>
    <property type="match status" value="1"/>
</dbReference>
<gene>
    <name evidence="17" type="ORF">BA062_17915</name>
</gene>
<dbReference type="Gene3D" id="2.40.440.10">
    <property type="entry name" value="L,D-transpeptidase catalytic domain-like"/>
    <property type="match status" value="1"/>
</dbReference>
<dbReference type="InterPro" id="IPR038063">
    <property type="entry name" value="Transpep_catalytic_dom"/>
</dbReference>
<dbReference type="InterPro" id="IPR050979">
    <property type="entry name" value="LD-transpeptidase"/>
</dbReference>
<keyword evidence="9" id="KW-0449">Lipoprotein</keyword>
<accession>A0A318LKP0</accession>
<dbReference type="GO" id="GO:0005576">
    <property type="term" value="C:extracellular region"/>
    <property type="evidence" value="ECO:0007669"/>
    <property type="project" value="TreeGrafter"/>
</dbReference>
<keyword evidence="8" id="KW-0564">Palmitate</keyword>
<evidence type="ECO:0000256" key="2">
    <source>
        <dbReference type="ARBA" id="ARBA00022475"/>
    </source>
</evidence>
<feature type="signal peptide" evidence="15">
    <location>
        <begin position="1"/>
        <end position="32"/>
    </location>
</feature>
<keyword evidence="4 15" id="KW-0732">Signal</keyword>
<keyword evidence="5 13" id="KW-0133">Cell shape</keyword>
<dbReference type="OrthoDB" id="5242354at2"/>
<feature type="domain" description="L,D-TPase catalytic" evidence="16">
    <location>
        <begin position="249"/>
        <end position="374"/>
    </location>
</feature>
<dbReference type="GO" id="GO:0008360">
    <property type="term" value="P:regulation of cell shape"/>
    <property type="evidence" value="ECO:0007669"/>
    <property type="project" value="UniProtKB-UniRule"/>
</dbReference>
<evidence type="ECO:0000313" key="17">
    <source>
        <dbReference type="EMBL" id="PXY34071.1"/>
    </source>
</evidence>
<feature type="active site" description="Nucleophile" evidence="13">
    <location>
        <position position="350"/>
    </location>
</feature>
<comment type="pathway">
    <text evidence="1 13">Cell wall biogenesis; peptidoglycan biosynthesis.</text>
</comment>
<dbReference type="FunFam" id="2.40.440.10:FF:000005">
    <property type="entry name" value="L,D-transpeptidase 2"/>
    <property type="match status" value="1"/>
</dbReference>
<feature type="active site" description="Proton donor/acceptor" evidence="13">
    <location>
        <position position="332"/>
    </location>
</feature>
<comment type="caution">
    <text evidence="17">The sequence shown here is derived from an EMBL/GenBank/DDBJ whole genome shotgun (WGS) entry which is preliminary data.</text>
</comment>
<evidence type="ECO:0000256" key="7">
    <source>
        <dbReference type="ARBA" id="ARBA00023136"/>
    </source>
</evidence>
<dbReference type="GO" id="GO:0018104">
    <property type="term" value="P:peptidoglycan-protein cross-linking"/>
    <property type="evidence" value="ECO:0007669"/>
    <property type="project" value="TreeGrafter"/>
</dbReference>
<evidence type="ECO:0000256" key="11">
    <source>
        <dbReference type="ARBA" id="ARBA00023316"/>
    </source>
</evidence>
<evidence type="ECO:0000313" key="18">
    <source>
        <dbReference type="Proteomes" id="UP000247892"/>
    </source>
</evidence>
<dbReference type="PROSITE" id="PS51257">
    <property type="entry name" value="PROKAR_LIPOPROTEIN"/>
    <property type="match status" value="1"/>
</dbReference>
<dbReference type="RefSeq" id="WP_110338158.1">
    <property type="nucleotide sequence ID" value="NZ_JBHVKT010000010.1"/>
</dbReference>
<dbReference type="InterPro" id="IPR041280">
    <property type="entry name" value="Big_10"/>
</dbReference>
<protein>
    <recommendedName>
        <fullName evidence="16">L,D-TPase catalytic domain-containing protein</fullName>
    </recommendedName>
</protein>
<dbReference type="UniPathway" id="UPA00219"/>
<feature type="region of interest" description="Disordered" evidence="14">
    <location>
        <begin position="33"/>
        <end position="54"/>
    </location>
</feature>
<evidence type="ECO:0000256" key="1">
    <source>
        <dbReference type="ARBA" id="ARBA00004752"/>
    </source>
</evidence>
<evidence type="ECO:0000256" key="8">
    <source>
        <dbReference type="ARBA" id="ARBA00023139"/>
    </source>
</evidence>
<proteinExistence type="predicted"/>
<dbReference type="Pfam" id="PF03734">
    <property type="entry name" value="YkuD"/>
    <property type="match status" value="1"/>
</dbReference>
<dbReference type="AlphaFoldDB" id="A0A318LKP0"/>
<dbReference type="InterPro" id="IPR005490">
    <property type="entry name" value="LD_TPept_cat_dom"/>
</dbReference>
<keyword evidence="11 13" id="KW-0961">Cell wall biogenesis/degradation</keyword>
<dbReference type="PROSITE" id="PS52029">
    <property type="entry name" value="LD_TPASE"/>
    <property type="match status" value="1"/>
</dbReference>
<dbReference type="Gene3D" id="2.60.40.3780">
    <property type="match status" value="1"/>
</dbReference>
<dbReference type="EMBL" id="MASU01000006">
    <property type="protein sequence ID" value="PXY34071.1"/>
    <property type="molecule type" value="Genomic_DNA"/>
</dbReference>
<evidence type="ECO:0000256" key="5">
    <source>
        <dbReference type="ARBA" id="ARBA00022960"/>
    </source>
</evidence>
<dbReference type="SUPFAM" id="SSF141523">
    <property type="entry name" value="L,D-transpeptidase catalytic domain-like"/>
    <property type="match status" value="1"/>
</dbReference>
<name>A0A318LKP0_9PSEU</name>
<keyword evidence="10" id="KW-0012">Acyltransferase</keyword>
<evidence type="ECO:0000256" key="9">
    <source>
        <dbReference type="ARBA" id="ARBA00023288"/>
    </source>
</evidence>
<evidence type="ECO:0000256" key="13">
    <source>
        <dbReference type="PROSITE-ProRule" id="PRU01373"/>
    </source>
</evidence>
<organism evidence="17 18">
    <name type="scientific">Prauserella flavalba</name>
    <dbReference type="NCBI Taxonomy" id="1477506"/>
    <lineage>
        <taxon>Bacteria</taxon>
        <taxon>Bacillati</taxon>
        <taxon>Actinomycetota</taxon>
        <taxon>Actinomycetes</taxon>
        <taxon>Pseudonocardiales</taxon>
        <taxon>Pseudonocardiaceae</taxon>
        <taxon>Prauserella</taxon>
    </lineage>
</organism>
<evidence type="ECO:0000256" key="12">
    <source>
        <dbReference type="ARBA" id="ARBA00060592"/>
    </source>
</evidence>
<comment type="pathway">
    <text evidence="12">Glycan biosynthesis.</text>
</comment>
<dbReference type="PANTHER" id="PTHR30582">
    <property type="entry name" value="L,D-TRANSPEPTIDASE"/>
    <property type="match status" value="1"/>
</dbReference>
<dbReference type="CDD" id="cd13432">
    <property type="entry name" value="LDT_IgD_like_2"/>
    <property type="match status" value="1"/>
</dbReference>